<dbReference type="AlphaFoldDB" id="A0A074KGW2"/>
<dbReference type="STRING" id="1353528.DT23_12090"/>
<keyword evidence="4" id="KW-1185">Reference proteome</keyword>
<evidence type="ECO:0000313" key="4">
    <source>
        <dbReference type="Proteomes" id="UP000027471"/>
    </source>
</evidence>
<feature type="transmembrane region" description="Helical" evidence="1">
    <location>
        <begin position="71"/>
        <end position="88"/>
    </location>
</feature>
<gene>
    <name evidence="3" type="ORF">DT23_12090</name>
</gene>
<dbReference type="OrthoDB" id="5186924at2"/>
<feature type="transmembrane region" description="Helical" evidence="1">
    <location>
        <begin position="41"/>
        <end position="59"/>
    </location>
</feature>
<keyword evidence="1" id="KW-0472">Membrane</keyword>
<feature type="domain" description="DUF1468" evidence="2">
    <location>
        <begin position="10"/>
        <end position="142"/>
    </location>
</feature>
<organism evidence="3 4">
    <name type="scientific">Thioclava indica</name>
    <dbReference type="NCBI Taxonomy" id="1353528"/>
    <lineage>
        <taxon>Bacteria</taxon>
        <taxon>Pseudomonadati</taxon>
        <taxon>Pseudomonadota</taxon>
        <taxon>Alphaproteobacteria</taxon>
        <taxon>Rhodobacterales</taxon>
        <taxon>Paracoccaceae</taxon>
        <taxon>Thioclava</taxon>
    </lineage>
</organism>
<protein>
    <recommendedName>
        <fullName evidence="2">DUF1468 domain-containing protein</fullName>
    </recommendedName>
</protein>
<keyword evidence="1" id="KW-1133">Transmembrane helix</keyword>
<dbReference type="Pfam" id="PF07331">
    <property type="entry name" value="TctB"/>
    <property type="match status" value="1"/>
</dbReference>
<comment type="caution">
    <text evidence="3">The sequence shown here is derived from an EMBL/GenBank/DDBJ whole genome shotgun (WGS) entry which is preliminary data.</text>
</comment>
<dbReference type="RefSeq" id="WP_038128917.1">
    <property type="nucleotide sequence ID" value="NZ_AUNB01000014.1"/>
</dbReference>
<evidence type="ECO:0000259" key="2">
    <source>
        <dbReference type="Pfam" id="PF07331"/>
    </source>
</evidence>
<feature type="transmembrane region" description="Helical" evidence="1">
    <location>
        <begin position="117"/>
        <end position="137"/>
    </location>
</feature>
<dbReference type="EMBL" id="AUNB01000014">
    <property type="protein sequence ID" value="KEO60817.1"/>
    <property type="molecule type" value="Genomic_DNA"/>
</dbReference>
<proteinExistence type="predicted"/>
<sequence>MKRDIPDLAGGLLLSVIGVFVLVYASTQYDIGLLRRMGPGFFPALLGGVLAVLGLMIALPAIARKGAPIRIAWKEALAVLSAILVFAMGLERAGLVPVTLASVLIASIAAPDRRIGWRLALALIVTALSVVVFHFGLKMTVPLWPGQ</sequence>
<dbReference type="InterPro" id="IPR009936">
    <property type="entry name" value="DUF1468"/>
</dbReference>
<name>A0A074KGW2_9RHOB</name>
<dbReference type="eggNOG" id="ENOG5030KZE">
    <property type="taxonomic scope" value="Bacteria"/>
</dbReference>
<evidence type="ECO:0000256" key="1">
    <source>
        <dbReference type="SAM" id="Phobius"/>
    </source>
</evidence>
<reference evidence="3 4" key="1">
    <citation type="journal article" date="2015" name="Antonie Van Leeuwenhoek">
        <title>Thioclava indica sp. nov., isolated from surface seawater of the Indian Ocean.</title>
        <authorList>
            <person name="Liu Y."/>
            <person name="Lai Q."/>
            <person name="Du J."/>
            <person name="Xu H."/>
            <person name="Jiang L."/>
            <person name="Shao Z."/>
        </authorList>
    </citation>
    <scope>NUCLEOTIDE SEQUENCE [LARGE SCALE GENOMIC DNA]</scope>
    <source>
        <strain evidence="3 4">DT23-4</strain>
    </source>
</reference>
<dbReference type="Proteomes" id="UP000027471">
    <property type="component" value="Unassembled WGS sequence"/>
</dbReference>
<keyword evidence="1" id="KW-0812">Transmembrane</keyword>
<evidence type="ECO:0000313" key="3">
    <source>
        <dbReference type="EMBL" id="KEO60817.1"/>
    </source>
</evidence>
<accession>A0A074KGW2</accession>